<evidence type="ECO:0000256" key="1">
    <source>
        <dbReference type="ARBA" id="ARBA00004651"/>
    </source>
</evidence>
<dbReference type="InterPro" id="IPR050448">
    <property type="entry name" value="OpgB/LTA_synthase_biosynth"/>
</dbReference>
<comment type="subcellular location">
    <subcellularLocation>
        <location evidence="1">Cell membrane</location>
        <topology evidence="1">Multi-pass membrane protein</topology>
    </subcellularLocation>
</comment>
<dbReference type="InterPro" id="IPR000917">
    <property type="entry name" value="Sulfatase_N"/>
</dbReference>
<feature type="transmembrane region" description="Helical" evidence="6">
    <location>
        <begin position="59"/>
        <end position="80"/>
    </location>
</feature>
<dbReference type="Gene3D" id="3.40.720.10">
    <property type="entry name" value="Alkaline Phosphatase, subunit A"/>
    <property type="match status" value="1"/>
</dbReference>
<keyword evidence="2" id="KW-1003">Cell membrane</keyword>
<feature type="transmembrane region" description="Helical" evidence="6">
    <location>
        <begin position="92"/>
        <end position="110"/>
    </location>
</feature>
<evidence type="ECO:0000256" key="3">
    <source>
        <dbReference type="ARBA" id="ARBA00022692"/>
    </source>
</evidence>
<dbReference type="RefSeq" id="WP_081964504.1">
    <property type="nucleotide sequence ID" value="NZ_JQZV01000003.1"/>
</dbReference>
<evidence type="ECO:0000259" key="7">
    <source>
        <dbReference type="Pfam" id="PF00884"/>
    </source>
</evidence>
<feature type="domain" description="Sulfatase N-terminal" evidence="7">
    <location>
        <begin position="282"/>
        <end position="557"/>
    </location>
</feature>
<name>A0ABR4XN51_9PORP</name>
<keyword evidence="9" id="KW-1185">Reference proteome</keyword>
<comment type="caution">
    <text evidence="8">The sequence shown here is derived from an EMBL/GenBank/DDBJ whole genome shotgun (WGS) entry which is preliminary data.</text>
</comment>
<dbReference type="InterPro" id="IPR017850">
    <property type="entry name" value="Alkaline_phosphatase_core_sf"/>
</dbReference>
<evidence type="ECO:0000256" key="2">
    <source>
        <dbReference type="ARBA" id="ARBA00022475"/>
    </source>
</evidence>
<accession>A0ABR4XN51</accession>
<evidence type="ECO:0000313" key="9">
    <source>
        <dbReference type="Proteomes" id="UP000030101"/>
    </source>
</evidence>
<dbReference type="Pfam" id="PF00884">
    <property type="entry name" value="Sulfatase"/>
    <property type="match status" value="1"/>
</dbReference>
<dbReference type="Proteomes" id="UP000030101">
    <property type="component" value="Unassembled WGS sequence"/>
</dbReference>
<evidence type="ECO:0000256" key="4">
    <source>
        <dbReference type="ARBA" id="ARBA00022989"/>
    </source>
</evidence>
<keyword evidence="5 6" id="KW-0472">Membrane</keyword>
<evidence type="ECO:0000256" key="5">
    <source>
        <dbReference type="ARBA" id="ARBA00023136"/>
    </source>
</evidence>
<dbReference type="EMBL" id="JQZV01000003">
    <property type="protein sequence ID" value="KGN93298.1"/>
    <property type="molecule type" value="Genomic_DNA"/>
</dbReference>
<evidence type="ECO:0000313" key="8">
    <source>
        <dbReference type="EMBL" id="KGN93298.1"/>
    </source>
</evidence>
<dbReference type="PANTHER" id="PTHR47371">
    <property type="entry name" value="LIPOTEICHOIC ACID SYNTHASE"/>
    <property type="match status" value="1"/>
</dbReference>
<evidence type="ECO:0000256" key="6">
    <source>
        <dbReference type="SAM" id="Phobius"/>
    </source>
</evidence>
<dbReference type="CDD" id="cd16015">
    <property type="entry name" value="LTA_synthase"/>
    <property type="match status" value="1"/>
</dbReference>
<dbReference type="SUPFAM" id="SSF53649">
    <property type="entry name" value="Alkaline phosphatase-like"/>
    <property type="match status" value="1"/>
</dbReference>
<feature type="transmembrane region" description="Helical" evidence="6">
    <location>
        <begin position="148"/>
        <end position="165"/>
    </location>
</feature>
<gene>
    <name evidence="8" type="ORF">HQ43_01225</name>
</gene>
<feature type="transmembrane region" description="Helical" evidence="6">
    <location>
        <begin position="177"/>
        <end position="199"/>
    </location>
</feature>
<sequence length="655" mass="73791">MKTKFTGHSYLIFFYHLLLSWLMFNIGRLVFYIHNLSSYDHLSAGEIWTAWLGGQRFDIAAMGYINSLYMFAFIVLGYFPGRVRESKISYHLVKWLFLIPNIAAVILNVGDAGYFPFVRKRMTSTVFQEFGGDNPFFLVLRLAWQNPLLTSVAIVMIALLIWAYGRIKYRSTTNTSALWRFIITTGKALAVAFVTVVGIRGGLVHSIRPLSPFNAHSYVKEVKDRDLVLNTPFCMIRTADKKVLKLIDYIPREEAEALFSATYKAAPLGEQDSLFGSYKDYNVMILILESFAKEHIGALQPDGKGFSPFLDGVIRDSATLSFPYAFANGVKSIDAMPSIVASIPALGLNFVTSNYSGNEIDGMGSCLMRHGYKEAVFMHGAPNGSMGFDAFSTHMGYTGYHGMKEYNNDADYDNAWGIWDKKFLPTLPPVVTGQSSPWLTTIFTLSSHHPFKLPKEEKGKYPEGKVDLQRMIGYSDDALRLFFEKASSEPWFDKTIFIITADHTSQSANPAYANVVGRFAIPLLWYIPGKPLPQDIYTNKVVQQADIYPSLLYLLGIEDEIVSYGHNLFDPHSTSYAVVFGGEYNLISKDGVFALNEQTGERKRLDLDSDLLPKRDTIQSHVITDKMLPAVVMDYNRRLVENRLSAKKIKDNTTK</sequence>
<keyword evidence="4 6" id="KW-1133">Transmembrane helix</keyword>
<dbReference type="PIRSF" id="PIRSF005091">
    <property type="entry name" value="Mmb_sulf_HI1246"/>
    <property type="match status" value="1"/>
</dbReference>
<organism evidence="8 9">
    <name type="scientific">Porphyromonas canoris</name>
    <dbReference type="NCBI Taxonomy" id="36875"/>
    <lineage>
        <taxon>Bacteria</taxon>
        <taxon>Pseudomonadati</taxon>
        <taxon>Bacteroidota</taxon>
        <taxon>Bacteroidia</taxon>
        <taxon>Bacteroidales</taxon>
        <taxon>Porphyromonadaceae</taxon>
        <taxon>Porphyromonas</taxon>
    </lineage>
</organism>
<reference evidence="8 9" key="1">
    <citation type="submission" date="2014-08" db="EMBL/GenBank/DDBJ databases">
        <title>Porphyromonas canoris strain:OH2762 Genome sequencing.</title>
        <authorList>
            <person name="Wallis C."/>
            <person name="Deusch O."/>
            <person name="O'Flynn C."/>
            <person name="Davis I."/>
            <person name="Jospin G."/>
            <person name="Darling A.E."/>
            <person name="Coil D.A."/>
            <person name="Alexiev A."/>
            <person name="Horsfall A."/>
            <person name="Kirkwood N."/>
            <person name="Harris S."/>
            <person name="Eisen J.A."/>
        </authorList>
    </citation>
    <scope>NUCLEOTIDE SEQUENCE [LARGE SCALE GENOMIC DNA]</scope>
    <source>
        <strain evidence="9">COT-108 OH2762</strain>
    </source>
</reference>
<feature type="transmembrane region" description="Helical" evidence="6">
    <location>
        <begin position="12"/>
        <end position="33"/>
    </location>
</feature>
<proteinExistence type="predicted"/>
<dbReference type="PANTHER" id="PTHR47371:SF3">
    <property type="entry name" value="PHOSPHOGLYCEROL TRANSFERASE I"/>
    <property type="match status" value="1"/>
</dbReference>
<dbReference type="InterPro" id="IPR012160">
    <property type="entry name" value="LtaS-like"/>
</dbReference>
<keyword evidence="3 6" id="KW-0812">Transmembrane</keyword>
<protein>
    <recommendedName>
        <fullName evidence="7">Sulfatase N-terminal domain-containing protein</fullName>
    </recommendedName>
</protein>